<dbReference type="PANTHER" id="PTHR48485:SF4">
    <property type="entry name" value="INTERLEUKIN-12 SUBUNIT BETA"/>
    <property type="match status" value="1"/>
</dbReference>
<keyword evidence="4" id="KW-0202">Cytokine</keyword>
<dbReference type="GO" id="GO:0004896">
    <property type="term" value="F:cytokine receptor activity"/>
    <property type="evidence" value="ECO:0007669"/>
    <property type="project" value="UniProtKB-UniRule"/>
</dbReference>
<keyword evidence="6" id="KW-1185">Reference proteome</keyword>
<dbReference type="InterPro" id="IPR015528">
    <property type="entry name" value="IL-12_beta"/>
</dbReference>
<dbReference type="SUPFAM" id="SSF49265">
    <property type="entry name" value="Fibronectin type III"/>
    <property type="match status" value="1"/>
</dbReference>
<dbReference type="Proteomes" id="UP000515150">
    <property type="component" value="Chromosome 10"/>
</dbReference>
<dbReference type="Gene3D" id="2.60.40.10">
    <property type="entry name" value="Immunoglobulins"/>
    <property type="match status" value="2"/>
</dbReference>
<sequence length="359" mass="40541">MKCLIFSVFCVVLQVRCQNPKNHWTLLPNILVVEVDGSVGQLPLTCLSGRELPRRSSEPQDIYWRRNGVDEGRRGNSYLVQLEESLGGGNYSCHSRNGSLLNHTEVLIREDRTTRRKILVKSQQGDYLKCAAHNYSGEFRCWWTWHASRVGSVAFIRVQRVSDAAARCSADAGGGGAGAGRWACSTADGSFLCAVDAGGRGVSCADRQHCPYGEESRRILLTVFLRTRHFLLEDYSKDFLLSDIVKPDQVRISAVNSNVIEWSYPSSWSSPYSYFPLTFEIAQLRGRCKRCENPCSDSKATKTLTVHSGRVCQTEVKHKVKAVCIRAKDALCNSQWSEWSHFRLKRGGKRNRQRNQRRS</sequence>
<dbReference type="OrthoDB" id="8670716at2759"/>
<dbReference type="RefSeq" id="XP_029021855.1">
    <property type="nucleotide sequence ID" value="XM_029166022.3"/>
</dbReference>
<comment type="subunit">
    <text evidence="4">Heterodimer with IL12A; disulfide-linked. The heterodimer is known as interleukin IL-12.</text>
</comment>
<protein>
    <recommendedName>
        <fullName evidence="4">Interleukin-12 subunit beta</fullName>
        <shortName evidence="4">IL-12B</shortName>
    </recommendedName>
    <alternativeName>
        <fullName evidence="4">Cytotoxic lymphocyte maturation factor 40 kDa subunit</fullName>
    </alternativeName>
    <alternativeName>
        <fullName evidence="4">IL-12 subunit p40</fullName>
    </alternativeName>
</protein>
<dbReference type="AlphaFoldDB" id="A0A6P7NV10"/>
<keyword evidence="2" id="KW-1015">Disulfide bond</keyword>
<feature type="signal peptide" evidence="4">
    <location>
        <begin position="1"/>
        <end position="17"/>
    </location>
</feature>
<accession>A0A6P7NV10</accession>
<feature type="chain" id="PRO_5028505379" description="Interleukin-12 subunit beta" evidence="4">
    <location>
        <begin position="18"/>
        <end position="359"/>
    </location>
</feature>
<dbReference type="GO" id="GO:0005615">
    <property type="term" value="C:extracellular space"/>
    <property type="evidence" value="ECO:0007669"/>
    <property type="project" value="UniProtKB-KW"/>
</dbReference>
<gene>
    <name evidence="7" type="primary">il12ba</name>
    <name evidence="4" type="synonym">IL12B</name>
</gene>
<dbReference type="PRINTS" id="PR01928">
    <property type="entry name" value="INTRLEUKN12B"/>
</dbReference>
<dbReference type="PANTHER" id="PTHR48485">
    <property type="entry name" value="INTERLEUKIN-12 SUBUNIT BETA-RELATED"/>
    <property type="match status" value="1"/>
</dbReference>
<dbReference type="GO" id="GO:0005125">
    <property type="term" value="F:cytokine activity"/>
    <property type="evidence" value="ECO:0007669"/>
    <property type="project" value="UniProtKB-KW"/>
</dbReference>
<keyword evidence="3 4" id="KW-0325">Glycoprotein</keyword>
<keyword evidence="4" id="KW-0964">Secreted</keyword>
<evidence type="ECO:0000256" key="1">
    <source>
        <dbReference type="ARBA" id="ARBA00022729"/>
    </source>
</evidence>
<dbReference type="InParanoid" id="A0A6P7NV10"/>
<name>A0A6P7NV10_BETSP</name>
<keyword evidence="1 4" id="KW-0732">Signal</keyword>
<dbReference type="InterPro" id="IPR019482">
    <property type="entry name" value="IL-12_beta_cen-dom"/>
</dbReference>
<dbReference type="PROSITE" id="PS50835">
    <property type="entry name" value="IG_LIKE"/>
    <property type="match status" value="1"/>
</dbReference>
<evidence type="ECO:0000256" key="2">
    <source>
        <dbReference type="ARBA" id="ARBA00023157"/>
    </source>
</evidence>
<dbReference type="InterPro" id="IPR050676">
    <property type="entry name" value="IL-12"/>
</dbReference>
<feature type="domain" description="Ig-like" evidence="5">
    <location>
        <begin position="28"/>
        <end position="109"/>
    </location>
</feature>
<evidence type="ECO:0000256" key="4">
    <source>
        <dbReference type="RuleBase" id="RU281113"/>
    </source>
</evidence>
<organism evidence="6 7">
    <name type="scientific">Betta splendens</name>
    <name type="common">Siamese fighting fish</name>
    <dbReference type="NCBI Taxonomy" id="158456"/>
    <lineage>
        <taxon>Eukaryota</taxon>
        <taxon>Metazoa</taxon>
        <taxon>Chordata</taxon>
        <taxon>Craniata</taxon>
        <taxon>Vertebrata</taxon>
        <taxon>Euteleostomi</taxon>
        <taxon>Actinopterygii</taxon>
        <taxon>Neopterygii</taxon>
        <taxon>Teleostei</taxon>
        <taxon>Neoteleostei</taxon>
        <taxon>Acanthomorphata</taxon>
        <taxon>Anabantaria</taxon>
        <taxon>Anabantiformes</taxon>
        <taxon>Anabantoidei</taxon>
        <taxon>Osphronemidae</taxon>
        <taxon>Betta</taxon>
    </lineage>
</organism>
<proteinExistence type="inferred from homology"/>
<keyword evidence="4" id="KW-0393">Immunoglobulin domain</keyword>
<dbReference type="InterPro" id="IPR007110">
    <property type="entry name" value="Ig-like_dom"/>
</dbReference>
<dbReference type="CTD" id="445373"/>
<reference evidence="7" key="1">
    <citation type="submission" date="2025-08" db="UniProtKB">
        <authorList>
            <consortium name="RefSeq"/>
        </authorList>
    </citation>
    <scope>IDENTIFICATION</scope>
</reference>
<dbReference type="PIRSF" id="PIRSF038007">
    <property type="entry name" value="IL_12_beta"/>
    <property type="match status" value="1"/>
</dbReference>
<evidence type="ECO:0000313" key="7">
    <source>
        <dbReference type="RefSeq" id="XP_029021855.1"/>
    </source>
</evidence>
<dbReference type="Pfam" id="PF10420">
    <property type="entry name" value="IL12p40_C"/>
    <property type="match status" value="1"/>
</dbReference>
<dbReference type="KEGG" id="bspl:114865013"/>
<dbReference type="InterPro" id="IPR036116">
    <property type="entry name" value="FN3_sf"/>
</dbReference>
<comment type="subcellular location">
    <subcellularLocation>
        <location evidence="4">Secreted</location>
    </subcellularLocation>
</comment>
<dbReference type="GeneID" id="114865013"/>
<dbReference type="InterPro" id="IPR013783">
    <property type="entry name" value="Ig-like_fold"/>
</dbReference>
<evidence type="ECO:0000259" key="5">
    <source>
        <dbReference type="PROSITE" id="PS50835"/>
    </source>
</evidence>
<evidence type="ECO:0000313" key="6">
    <source>
        <dbReference type="Proteomes" id="UP000515150"/>
    </source>
</evidence>
<evidence type="ECO:0000256" key="3">
    <source>
        <dbReference type="ARBA" id="ARBA00023180"/>
    </source>
</evidence>
<comment type="similarity">
    <text evidence="4">Belongs to the IL-12B family.</text>
</comment>